<name>A0ABQ3PNI8_9ACTN</name>
<comment type="caution">
    <text evidence="1">The sequence shown here is derived from an EMBL/GenBank/DDBJ whole genome shotgun (WGS) entry which is preliminary data.</text>
</comment>
<protein>
    <submittedName>
        <fullName evidence="1">Uncharacterized protein</fullName>
    </submittedName>
</protein>
<organism evidence="1 2">
    <name type="scientific">Streptomyces hydrogenans</name>
    <dbReference type="NCBI Taxonomy" id="1873719"/>
    <lineage>
        <taxon>Bacteria</taxon>
        <taxon>Bacillati</taxon>
        <taxon>Actinomycetota</taxon>
        <taxon>Actinomycetes</taxon>
        <taxon>Kitasatosporales</taxon>
        <taxon>Streptomycetaceae</taxon>
        <taxon>Streptomyces</taxon>
    </lineage>
</organism>
<evidence type="ECO:0000313" key="1">
    <source>
        <dbReference type="EMBL" id="GHI26600.1"/>
    </source>
</evidence>
<dbReference type="Proteomes" id="UP001052739">
    <property type="component" value="Unassembled WGS sequence"/>
</dbReference>
<accession>A0ABQ3PNI8</accession>
<proteinExistence type="predicted"/>
<keyword evidence="2" id="KW-1185">Reference proteome</keyword>
<sequence>MLHVEQYDYFWRNLAQIMTVEFQGCLSLISFGDHVVIAKAEGAGWIGWTTDERADEAGEEAYGSRWPS</sequence>
<gene>
    <name evidence="1" type="ORF">Shyd_79710</name>
</gene>
<dbReference type="EMBL" id="BNDW01000102">
    <property type="protein sequence ID" value="GHI26600.1"/>
    <property type="molecule type" value="Genomic_DNA"/>
</dbReference>
<evidence type="ECO:0000313" key="2">
    <source>
        <dbReference type="Proteomes" id="UP001052739"/>
    </source>
</evidence>
<reference evidence="1" key="1">
    <citation type="submission" date="2024-05" db="EMBL/GenBank/DDBJ databases">
        <title>Whole genome shotgun sequence of Streptomyces hydrogenans NBRC 13475.</title>
        <authorList>
            <person name="Komaki H."/>
            <person name="Tamura T."/>
        </authorList>
    </citation>
    <scope>NUCLEOTIDE SEQUENCE</scope>
    <source>
        <strain evidence="1">NBRC 13475</strain>
    </source>
</reference>